<dbReference type="SUPFAM" id="SSF49830">
    <property type="entry name" value="ENV polyprotein, receptor-binding domain"/>
    <property type="match status" value="1"/>
</dbReference>
<dbReference type="InterPro" id="IPR018154">
    <property type="entry name" value="TLV/ENV_coat_polyprotein"/>
</dbReference>
<evidence type="ECO:0000256" key="3">
    <source>
        <dbReference type="SAM" id="SignalP"/>
    </source>
</evidence>
<evidence type="ECO:0000313" key="4">
    <source>
        <dbReference type="Ensembl" id="ENSCRFP00000018844.1"/>
    </source>
</evidence>
<evidence type="ECO:0000313" key="5">
    <source>
        <dbReference type="Proteomes" id="UP000694396"/>
    </source>
</evidence>
<feature type="signal peptide" evidence="3">
    <location>
        <begin position="1"/>
        <end position="33"/>
    </location>
</feature>
<dbReference type="Proteomes" id="UP000694396">
    <property type="component" value="Unplaced"/>
</dbReference>
<sequence length="588" mass="65926">FSLQVLPHETPTKIPTQLLLACILLPLLHPCAGHHPYQPQMWTFRNFLTGDIIGQDVTNTPAWTVRLRDIFTSDRSGEVSKDITVETYWCPSQNPGKKPGYWFCGHWGCETILGTCTHLTITVLRPQDPSWAAGKLWSVFQRDSAPIIKDPDWGTVIQIIKAPTRRRHLVMGPSELATFANTPSTTTPRKGEKPPGTVATPKPPHVMPKPKDQPQDQFSKILYAAFLSLNTTQSNLTESCWLCFDARPPFYEGVGSNRTFEYSSDPNPKQCKWDTTRKGITLGKISGQGTCIGNKDTKTQSEGSCSAVVRLDRQRMWAIPAVGNMWACHTTGLTPCVFIKHFNENNDLCVQVIVVPRILYHSDEEVTRHLQTEPRRARREVLTAISLAMLLALGGTGAATGVTALATQGRGLQQLQKTIDEDLLRIHENIMKLEESLFSLSEVVLQNRRGLDLLLMQQGGLCAALNEECCTYVNHSGVIRKSMAELKNRIERRRLELEQRNWFNDLFGQYPWIAPVVSALVGPVVVVLLALIFGPCLLNKITQFVKDHSKAIPQTIEAPVLWRSETIPRQGLKLCFCEFLSLLGQFFH</sequence>
<dbReference type="Ensembl" id="ENSCRFT00000019473.1">
    <property type="protein sequence ID" value="ENSCRFP00000018844.1"/>
    <property type="gene ID" value="ENSCRFG00000014186.1"/>
</dbReference>
<dbReference type="InterPro" id="IPR008981">
    <property type="entry name" value="FMuLV_rcpt-bd"/>
</dbReference>
<keyword evidence="2" id="KW-1133">Transmembrane helix</keyword>
<protein>
    <recommendedName>
        <fullName evidence="6">Envelope protein</fullName>
    </recommendedName>
</protein>
<dbReference type="PANTHER" id="PTHR10424:SF82">
    <property type="entry name" value="ENVELOPE GLYCOPROTEIN-RELATED"/>
    <property type="match status" value="1"/>
</dbReference>
<accession>A0A8C3RCB6</accession>
<keyword evidence="2" id="KW-0812">Transmembrane</keyword>
<dbReference type="PANTHER" id="PTHR10424">
    <property type="entry name" value="VIRAL ENVELOPE PROTEIN"/>
    <property type="match status" value="1"/>
</dbReference>
<reference evidence="4" key="1">
    <citation type="submission" date="2025-08" db="UniProtKB">
        <authorList>
            <consortium name="Ensembl"/>
        </authorList>
    </citation>
    <scope>IDENTIFICATION</scope>
</reference>
<dbReference type="Pfam" id="PF00429">
    <property type="entry name" value="TLV_coat"/>
    <property type="match status" value="1"/>
</dbReference>
<proteinExistence type="predicted"/>
<dbReference type="SUPFAM" id="SSF58069">
    <property type="entry name" value="Virus ectodomain"/>
    <property type="match status" value="1"/>
</dbReference>
<dbReference type="CDD" id="cd09851">
    <property type="entry name" value="HTLV-1-like_HR1-HR2"/>
    <property type="match status" value="1"/>
</dbReference>
<feature type="transmembrane region" description="Helical" evidence="2">
    <location>
        <begin position="512"/>
        <end position="538"/>
    </location>
</feature>
<feature type="compositionally biased region" description="Polar residues" evidence="1">
    <location>
        <begin position="179"/>
        <end position="188"/>
    </location>
</feature>
<evidence type="ECO:0000256" key="2">
    <source>
        <dbReference type="SAM" id="Phobius"/>
    </source>
</evidence>
<organism evidence="4 5">
    <name type="scientific">Cyanoderma ruficeps</name>
    <name type="common">rufous-capped babbler</name>
    <dbReference type="NCBI Taxonomy" id="181631"/>
    <lineage>
        <taxon>Eukaryota</taxon>
        <taxon>Metazoa</taxon>
        <taxon>Chordata</taxon>
        <taxon>Craniata</taxon>
        <taxon>Vertebrata</taxon>
        <taxon>Euteleostomi</taxon>
        <taxon>Archelosauria</taxon>
        <taxon>Archosauria</taxon>
        <taxon>Dinosauria</taxon>
        <taxon>Saurischia</taxon>
        <taxon>Theropoda</taxon>
        <taxon>Coelurosauria</taxon>
        <taxon>Aves</taxon>
        <taxon>Neognathae</taxon>
        <taxon>Neoaves</taxon>
        <taxon>Telluraves</taxon>
        <taxon>Australaves</taxon>
        <taxon>Passeriformes</taxon>
        <taxon>Sylvioidea</taxon>
        <taxon>Timaliidae</taxon>
        <taxon>Cyanoderma</taxon>
    </lineage>
</organism>
<keyword evidence="3" id="KW-0732">Signal</keyword>
<evidence type="ECO:0008006" key="6">
    <source>
        <dbReference type="Google" id="ProtNLM"/>
    </source>
</evidence>
<dbReference type="Gene3D" id="1.10.287.210">
    <property type="match status" value="1"/>
</dbReference>
<reference evidence="4" key="2">
    <citation type="submission" date="2025-09" db="UniProtKB">
        <authorList>
            <consortium name="Ensembl"/>
        </authorList>
    </citation>
    <scope>IDENTIFICATION</scope>
</reference>
<feature type="region of interest" description="Disordered" evidence="1">
    <location>
        <begin position="178"/>
        <end position="214"/>
    </location>
</feature>
<name>A0A8C3RCB6_9PASS</name>
<feature type="chain" id="PRO_5034205851" description="Envelope protein" evidence="3">
    <location>
        <begin position="34"/>
        <end position="588"/>
    </location>
</feature>
<keyword evidence="5" id="KW-1185">Reference proteome</keyword>
<keyword evidence="2" id="KW-0472">Membrane</keyword>
<dbReference type="AlphaFoldDB" id="A0A8C3RCB6"/>
<evidence type="ECO:0000256" key="1">
    <source>
        <dbReference type="SAM" id="MobiDB-lite"/>
    </source>
</evidence>